<reference evidence="6" key="2">
    <citation type="submission" date="2020-09" db="EMBL/GenBank/DDBJ databases">
        <authorList>
            <person name="Sun Q."/>
            <person name="Zhou Y."/>
        </authorList>
    </citation>
    <scope>NUCLEOTIDE SEQUENCE</scope>
    <source>
        <strain evidence="6">CGMCC 1.12751</strain>
    </source>
</reference>
<evidence type="ECO:0000256" key="3">
    <source>
        <dbReference type="ARBA" id="ARBA00023098"/>
    </source>
</evidence>
<evidence type="ECO:0000313" key="6">
    <source>
        <dbReference type="EMBL" id="GGG49471.1"/>
    </source>
</evidence>
<proteinExistence type="predicted"/>
<evidence type="ECO:0000256" key="4">
    <source>
        <dbReference type="PROSITE-ProRule" id="PRU01161"/>
    </source>
</evidence>
<accession>A0A917GKM7</accession>
<dbReference type="EMBL" id="BMFQ01000002">
    <property type="protein sequence ID" value="GGG49471.1"/>
    <property type="molecule type" value="Genomic_DNA"/>
</dbReference>
<keyword evidence="2 4" id="KW-0442">Lipid degradation</keyword>
<evidence type="ECO:0000256" key="2">
    <source>
        <dbReference type="ARBA" id="ARBA00022963"/>
    </source>
</evidence>
<dbReference type="RefSeq" id="WP_188464529.1">
    <property type="nucleotide sequence ID" value="NZ_BMFQ01000002.1"/>
</dbReference>
<feature type="short sequence motif" description="GXSXG" evidence="4">
    <location>
        <begin position="37"/>
        <end position="41"/>
    </location>
</feature>
<dbReference type="GO" id="GO:0016787">
    <property type="term" value="F:hydrolase activity"/>
    <property type="evidence" value="ECO:0007669"/>
    <property type="project" value="UniProtKB-UniRule"/>
</dbReference>
<evidence type="ECO:0000256" key="1">
    <source>
        <dbReference type="ARBA" id="ARBA00022801"/>
    </source>
</evidence>
<keyword evidence="1 4" id="KW-0378">Hydrolase</keyword>
<dbReference type="Gene3D" id="3.40.1090.10">
    <property type="entry name" value="Cytosolic phospholipase A2 catalytic domain"/>
    <property type="match status" value="1"/>
</dbReference>
<keyword evidence="7" id="KW-1185">Reference proteome</keyword>
<protein>
    <submittedName>
        <fullName evidence="6">Phospholipase</fullName>
    </submittedName>
</protein>
<dbReference type="Proteomes" id="UP000625976">
    <property type="component" value="Unassembled WGS sequence"/>
</dbReference>
<keyword evidence="3 4" id="KW-0443">Lipid metabolism</keyword>
<organism evidence="6 7">
    <name type="scientific">Bizionia arctica</name>
    <dbReference type="NCBI Taxonomy" id="1495645"/>
    <lineage>
        <taxon>Bacteria</taxon>
        <taxon>Pseudomonadati</taxon>
        <taxon>Bacteroidota</taxon>
        <taxon>Flavobacteriia</taxon>
        <taxon>Flavobacteriales</taxon>
        <taxon>Flavobacteriaceae</taxon>
        <taxon>Bizionia</taxon>
    </lineage>
</organism>
<dbReference type="AlphaFoldDB" id="A0A917GKM7"/>
<dbReference type="InterPro" id="IPR050301">
    <property type="entry name" value="NTE"/>
</dbReference>
<gene>
    <name evidence="6" type="ORF">GCM10010976_21010</name>
</gene>
<sequence>MDNIGIVLSGGGARGAAHIGVLQALNENGIYPSQVSGASAGALIASLYCSGYTPKEILELSKEKEFLKIFKIGFLNKGLTHMTRLQEFLEYHISQKNIEDLKIPLHISISNINSGRSEIVNTGELTLYVMASCAVPLIFKPIKIGDSLYVDGGLLNDLPIEPLLEKKVKIIGVSVCPNNFKKNIVGVKAIAERVFQMSIWDNVAPRIKQCDVALELDKSFAYSLFDFKKSEELYKIGYEATINKMDKIFKIIN</sequence>
<feature type="short sequence motif" description="GXGXXG" evidence="4">
    <location>
        <begin position="10"/>
        <end position="15"/>
    </location>
</feature>
<evidence type="ECO:0000259" key="5">
    <source>
        <dbReference type="PROSITE" id="PS51635"/>
    </source>
</evidence>
<feature type="domain" description="PNPLA" evidence="5">
    <location>
        <begin position="6"/>
        <end position="164"/>
    </location>
</feature>
<dbReference type="GO" id="GO:0016042">
    <property type="term" value="P:lipid catabolic process"/>
    <property type="evidence" value="ECO:0007669"/>
    <property type="project" value="UniProtKB-UniRule"/>
</dbReference>
<feature type="active site" description="Proton acceptor" evidence="4">
    <location>
        <position position="151"/>
    </location>
</feature>
<dbReference type="InterPro" id="IPR016035">
    <property type="entry name" value="Acyl_Trfase/lysoPLipase"/>
</dbReference>
<comment type="caution">
    <text evidence="6">The sequence shown here is derived from an EMBL/GenBank/DDBJ whole genome shotgun (WGS) entry which is preliminary data.</text>
</comment>
<reference evidence="6" key="1">
    <citation type="journal article" date="2014" name="Int. J. Syst. Evol. Microbiol.">
        <title>Complete genome sequence of Corynebacterium casei LMG S-19264T (=DSM 44701T), isolated from a smear-ripened cheese.</title>
        <authorList>
            <consortium name="US DOE Joint Genome Institute (JGI-PGF)"/>
            <person name="Walter F."/>
            <person name="Albersmeier A."/>
            <person name="Kalinowski J."/>
            <person name="Ruckert C."/>
        </authorList>
    </citation>
    <scope>NUCLEOTIDE SEQUENCE</scope>
    <source>
        <strain evidence="6">CGMCC 1.12751</strain>
    </source>
</reference>
<dbReference type="SUPFAM" id="SSF52151">
    <property type="entry name" value="FabD/lysophospholipase-like"/>
    <property type="match status" value="1"/>
</dbReference>
<feature type="short sequence motif" description="DGA/G" evidence="4">
    <location>
        <begin position="151"/>
        <end position="153"/>
    </location>
</feature>
<dbReference type="PANTHER" id="PTHR14226:SF78">
    <property type="entry name" value="SLR0060 PROTEIN"/>
    <property type="match status" value="1"/>
</dbReference>
<feature type="active site" description="Nucleophile" evidence="4">
    <location>
        <position position="39"/>
    </location>
</feature>
<dbReference type="PROSITE" id="PS51635">
    <property type="entry name" value="PNPLA"/>
    <property type="match status" value="1"/>
</dbReference>
<dbReference type="CDD" id="cd07205">
    <property type="entry name" value="Pat_PNPLA6_PNPLA7_NTE1_like"/>
    <property type="match status" value="1"/>
</dbReference>
<dbReference type="PANTHER" id="PTHR14226">
    <property type="entry name" value="NEUROPATHY TARGET ESTERASE/SWISS CHEESE D.MELANOGASTER"/>
    <property type="match status" value="1"/>
</dbReference>
<name>A0A917GKM7_9FLAO</name>
<dbReference type="InterPro" id="IPR002641">
    <property type="entry name" value="PNPLA_dom"/>
</dbReference>
<evidence type="ECO:0000313" key="7">
    <source>
        <dbReference type="Proteomes" id="UP000625976"/>
    </source>
</evidence>
<dbReference type="Pfam" id="PF01734">
    <property type="entry name" value="Patatin"/>
    <property type="match status" value="1"/>
</dbReference>